<dbReference type="Pfam" id="PF04325">
    <property type="entry name" value="DUF465"/>
    <property type="match status" value="1"/>
</dbReference>
<dbReference type="RefSeq" id="WP_076955448.1">
    <property type="nucleotide sequence ID" value="NZ_MLCO01000005.1"/>
</dbReference>
<dbReference type="EMBL" id="MLCO01000005">
    <property type="protein sequence ID" value="ONG58988.1"/>
    <property type="molecule type" value="Genomic_DNA"/>
</dbReference>
<dbReference type="InterPro" id="IPR038444">
    <property type="entry name" value="DUF465_sf"/>
</dbReference>
<dbReference type="AlphaFoldDB" id="A0A1V2HAM1"/>
<evidence type="ECO:0000313" key="1">
    <source>
        <dbReference type="EMBL" id="ONG58988.1"/>
    </source>
</evidence>
<keyword evidence="2" id="KW-1185">Reference proteome</keyword>
<accession>A0A1V2HAM1</accession>
<reference evidence="1 2" key="1">
    <citation type="submission" date="2016-10" db="EMBL/GenBank/DDBJ databases">
        <title>Draft Genome sequence of Roseomonas sp. strain M3.</title>
        <authorList>
            <person name="Subhash Y."/>
            <person name="Lee S."/>
        </authorList>
    </citation>
    <scope>NUCLEOTIDE SEQUENCE [LARGE SCALE GENOMIC DNA]</scope>
    <source>
        <strain evidence="1 2">M3</strain>
    </source>
</reference>
<name>A0A1V2HAM1_9PROT</name>
<proteinExistence type="predicted"/>
<evidence type="ECO:0000313" key="2">
    <source>
        <dbReference type="Proteomes" id="UP000188879"/>
    </source>
</evidence>
<dbReference type="OrthoDB" id="7362854at2"/>
<dbReference type="Gene3D" id="6.10.280.50">
    <property type="match status" value="1"/>
</dbReference>
<sequence>MTQQPRLLSLQERHATLERQIAAEGSRPQPDALSLGRLKRAKLRLKEEMQRLRPAR</sequence>
<dbReference type="Proteomes" id="UP000188879">
    <property type="component" value="Unassembled WGS sequence"/>
</dbReference>
<protein>
    <submittedName>
        <fullName evidence="1">DUF465 domain-containing protein</fullName>
    </submittedName>
</protein>
<organism evidence="1 2">
    <name type="scientific">Teichococcus deserti</name>
    <dbReference type="NCBI Taxonomy" id="1817963"/>
    <lineage>
        <taxon>Bacteria</taxon>
        <taxon>Pseudomonadati</taxon>
        <taxon>Pseudomonadota</taxon>
        <taxon>Alphaproteobacteria</taxon>
        <taxon>Acetobacterales</taxon>
        <taxon>Roseomonadaceae</taxon>
        <taxon>Roseomonas</taxon>
    </lineage>
</organism>
<comment type="caution">
    <text evidence="1">The sequence shown here is derived from an EMBL/GenBank/DDBJ whole genome shotgun (WGS) entry which is preliminary data.</text>
</comment>
<dbReference type="InterPro" id="IPR007420">
    <property type="entry name" value="DUF465"/>
</dbReference>
<gene>
    <name evidence="1" type="ORF">BKE38_00680</name>
</gene>